<proteinExistence type="predicted"/>
<feature type="non-terminal residue" evidence="1">
    <location>
        <position position="1"/>
    </location>
</feature>
<protein>
    <submittedName>
        <fullName evidence="1">Uncharacterized protein</fullName>
    </submittedName>
</protein>
<sequence length="125" mass="14751">KEVVTFFDNQRNLLNEGKIEEYLNLCKNEDYELDICTYTTEEQSKIDYQNNKLKMSKLCVGNMQPINDYVLKLYANGRLVTLERPRGEYKNWSALMSKTPEGRVTDWGVRLHKPKGSDHFEIIRK</sequence>
<accession>A0A246G768</accession>
<comment type="caution">
    <text evidence="1">The sequence shown here is derived from an EMBL/GenBank/DDBJ whole genome shotgun (WGS) entry which is preliminary data.</text>
</comment>
<organism evidence="1 2">
    <name type="scientific">Flavobacterium columnare</name>
    <dbReference type="NCBI Taxonomy" id="996"/>
    <lineage>
        <taxon>Bacteria</taxon>
        <taxon>Pseudomonadati</taxon>
        <taxon>Bacteroidota</taxon>
        <taxon>Flavobacteriia</taxon>
        <taxon>Flavobacteriales</taxon>
        <taxon>Flavobacteriaceae</taxon>
        <taxon>Flavobacterium</taxon>
    </lineage>
</organism>
<dbReference type="Proteomes" id="UP000198034">
    <property type="component" value="Unassembled WGS sequence"/>
</dbReference>
<evidence type="ECO:0000313" key="2">
    <source>
        <dbReference type="Proteomes" id="UP000198034"/>
    </source>
</evidence>
<dbReference type="AlphaFoldDB" id="A0A246G768"/>
<evidence type="ECO:0000313" key="1">
    <source>
        <dbReference type="EMBL" id="OWP74198.1"/>
    </source>
</evidence>
<name>A0A246G768_9FLAO</name>
<reference evidence="1 2" key="1">
    <citation type="journal article" date="2017" name="Infect. Genet. Evol.">
        <title>Comparative genome analysis of fish pathogen Flavobacterium columnare reveals extensive sequence diversity within the species.</title>
        <authorList>
            <person name="Kayansamruaj P."/>
            <person name="Dong H.T."/>
            <person name="Hirono I."/>
            <person name="Kondo H."/>
            <person name="Senapin S."/>
            <person name="Rodkhum C."/>
        </authorList>
    </citation>
    <scope>NUCLEOTIDE SEQUENCE [LARGE SCALE GENOMIC DNA]</scope>
    <source>
        <strain evidence="1 2">1214</strain>
    </source>
</reference>
<gene>
    <name evidence="1" type="ORF">BWK62_14825</name>
</gene>
<dbReference type="EMBL" id="MTCY01000087">
    <property type="protein sequence ID" value="OWP74198.1"/>
    <property type="molecule type" value="Genomic_DNA"/>
</dbReference>